<proteinExistence type="predicted"/>
<gene>
    <name evidence="4" type="primary">MUS18</name>
    <name evidence="4" type="ORF">LTR91_027049</name>
</gene>
<dbReference type="GO" id="GO:0043504">
    <property type="term" value="P:mitochondrial DNA repair"/>
    <property type="evidence" value="ECO:0007669"/>
    <property type="project" value="TreeGrafter"/>
</dbReference>
<reference evidence="4" key="1">
    <citation type="submission" date="2023-06" db="EMBL/GenBank/DDBJ databases">
        <title>Black Yeasts Isolated from many extreme environments.</title>
        <authorList>
            <person name="Coleine C."/>
            <person name="Stajich J.E."/>
            <person name="Selbmann L."/>
        </authorList>
    </citation>
    <scope>NUCLEOTIDE SEQUENCE</scope>
    <source>
        <strain evidence="4">CCFEE 5200</strain>
    </source>
</reference>
<keyword evidence="4" id="KW-0540">Nuclease</keyword>
<dbReference type="NCBIfam" id="TIGR00629">
    <property type="entry name" value="uvde"/>
    <property type="match status" value="1"/>
</dbReference>
<dbReference type="EMBL" id="JAUJLE010001966">
    <property type="protein sequence ID" value="KAK0948678.1"/>
    <property type="molecule type" value="Genomic_DNA"/>
</dbReference>
<feature type="region of interest" description="Disordered" evidence="3">
    <location>
        <begin position="63"/>
        <end position="90"/>
    </location>
</feature>
<dbReference type="Gene3D" id="3.20.20.150">
    <property type="entry name" value="Divalent-metal-dependent TIM barrel enzymes"/>
    <property type="match status" value="1"/>
</dbReference>
<dbReference type="InterPro" id="IPR004601">
    <property type="entry name" value="UvdE"/>
</dbReference>
<dbReference type="AlphaFoldDB" id="A0AAN6GVF7"/>
<evidence type="ECO:0000256" key="2">
    <source>
        <dbReference type="ARBA" id="ARBA00023204"/>
    </source>
</evidence>
<keyword evidence="4" id="KW-0378">Hydrolase</keyword>
<keyword evidence="4" id="KW-0255">Endonuclease</keyword>
<accession>A0AAN6GVF7</accession>
<dbReference type="Pfam" id="PF03851">
    <property type="entry name" value="UvdE"/>
    <property type="match status" value="1"/>
</dbReference>
<keyword evidence="5" id="KW-1185">Reference proteome</keyword>
<evidence type="ECO:0000256" key="1">
    <source>
        <dbReference type="ARBA" id="ARBA00022763"/>
    </source>
</evidence>
<name>A0AAN6GVF7_9PEZI</name>
<dbReference type="PANTHER" id="PTHR31290:SF5">
    <property type="entry name" value="UV-DAMAGE ENDONUCLEASE"/>
    <property type="match status" value="1"/>
</dbReference>
<dbReference type="GO" id="GO:0006289">
    <property type="term" value="P:nucleotide-excision repair"/>
    <property type="evidence" value="ECO:0007669"/>
    <property type="project" value="InterPro"/>
</dbReference>
<comment type="caution">
    <text evidence="4">The sequence shown here is derived from an EMBL/GenBank/DDBJ whole genome shotgun (WGS) entry which is preliminary data.</text>
</comment>
<dbReference type="PANTHER" id="PTHR31290">
    <property type="entry name" value="UV-DAMAGE ENDONUCLEASE"/>
    <property type="match status" value="1"/>
</dbReference>
<evidence type="ECO:0000313" key="5">
    <source>
        <dbReference type="Proteomes" id="UP001175353"/>
    </source>
</evidence>
<dbReference type="GO" id="GO:0005634">
    <property type="term" value="C:nucleus"/>
    <property type="evidence" value="ECO:0007669"/>
    <property type="project" value="TreeGrafter"/>
</dbReference>
<dbReference type="GO" id="GO:0005739">
    <property type="term" value="C:mitochondrion"/>
    <property type="evidence" value="ECO:0007669"/>
    <property type="project" value="TreeGrafter"/>
</dbReference>
<dbReference type="GO" id="GO:0004519">
    <property type="term" value="F:endonuclease activity"/>
    <property type="evidence" value="ECO:0007669"/>
    <property type="project" value="UniProtKB-KW"/>
</dbReference>
<keyword evidence="1" id="KW-0227">DNA damage</keyword>
<sequence>MGWSVHDLLPICESLNIPLVLDYHHHNIVFDATQLREGTKDIMELYPRIAATWARKGIKQKMHYSEPTPPAVTPSQRRKHSPRVTTLPPCAPDMDLMIEAKDKEQAVFELMRTFKLPGFER</sequence>
<keyword evidence="2" id="KW-0234">DNA repair</keyword>
<dbReference type="GO" id="GO:0009411">
    <property type="term" value="P:response to UV"/>
    <property type="evidence" value="ECO:0007669"/>
    <property type="project" value="InterPro"/>
</dbReference>
<evidence type="ECO:0000256" key="3">
    <source>
        <dbReference type="SAM" id="MobiDB-lite"/>
    </source>
</evidence>
<protein>
    <submittedName>
        <fullName evidence="4">UV-damage endonuclease</fullName>
    </submittedName>
</protein>
<dbReference type="Proteomes" id="UP001175353">
    <property type="component" value="Unassembled WGS sequence"/>
</dbReference>
<organism evidence="4 5">
    <name type="scientific">Friedmanniomyces endolithicus</name>
    <dbReference type="NCBI Taxonomy" id="329885"/>
    <lineage>
        <taxon>Eukaryota</taxon>
        <taxon>Fungi</taxon>
        <taxon>Dikarya</taxon>
        <taxon>Ascomycota</taxon>
        <taxon>Pezizomycotina</taxon>
        <taxon>Dothideomycetes</taxon>
        <taxon>Dothideomycetidae</taxon>
        <taxon>Mycosphaerellales</taxon>
        <taxon>Teratosphaeriaceae</taxon>
        <taxon>Friedmanniomyces</taxon>
    </lineage>
</organism>
<evidence type="ECO:0000313" key="4">
    <source>
        <dbReference type="EMBL" id="KAK0948678.1"/>
    </source>
</evidence>
<feature type="non-terminal residue" evidence="4">
    <location>
        <position position="121"/>
    </location>
</feature>